<dbReference type="Pfam" id="PF00027">
    <property type="entry name" value="cNMP_binding"/>
    <property type="match status" value="1"/>
</dbReference>
<dbReference type="CDD" id="cd00038">
    <property type="entry name" value="CAP_ED"/>
    <property type="match status" value="1"/>
</dbReference>
<dbReference type="AlphaFoldDB" id="A0A7K1XXI5"/>
<evidence type="ECO:0000313" key="3">
    <source>
        <dbReference type="Proteomes" id="UP000451233"/>
    </source>
</evidence>
<dbReference type="InterPro" id="IPR014710">
    <property type="entry name" value="RmlC-like_jellyroll"/>
</dbReference>
<dbReference type="InterPro" id="IPR018490">
    <property type="entry name" value="cNMP-bd_dom_sf"/>
</dbReference>
<dbReference type="RefSeq" id="WP_160906701.1">
    <property type="nucleotide sequence ID" value="NZ_WVHS01000002.1"/>
</dbReference>
<evidence type="ECO:0000259" key="1">
    <source>
        <dbReference type="Pfam" id="PF00027"/>
    </source>
</evidence>
<protein>
    <submittedName>
        <fullName evidence="2">Cyclic nucleotide-binding domain-containing protein</fullName>
    </submittedName>
</protein>
<organism evidence="2 3">
    <name type="scientific">Hufsiella ginkgonis</name>
    <dbReference type="NCBI Taxonomy" id="2695274"/>
    <lineage>
        <taxon>Bacteria</taxon>
        <taxon>Pseudomonadati</taxon>
        <taxon>Bacteroidota</taxon>
        <taxon>Sphingobacteriia</taxon>
        <taxon>Sphingobacteriales</taxon>
        <taxon>Sphingobacteriaceae</taxon>
        <taxon>Hufsiella</taxon>
    </lineage>
</organism>
<reference evidence="2 3" key="1">
    <citation type="submission" date="2019-11" db="EMBL/GenBank/DDBJ databases">
        <title>Pedobacter sp. HMF7056 Genome sequencing and assembly.</title>
        <authorList>
            <person name="Kang H."/>
            <person name="Kim H."/>
            <person name="Joh K."/>
        </authorList>
    </citation>
    <scope>NUCLEOTIDE SEQUENCE [LARGE SCALE GENOMIC DNA]</scope>
    <source>
        <strain evidence="2 3">HMF7056</strain>
    </source>
</reference>
<dbReference type="SUPFAM" id="SSF51206">
    <property type="entry name" value="cAMP-binding domain-like"/>
    <property type="match status" value="1"/>
</dbReference>
<comment type="caution">
    <text evidence="2">The sequence shown here is derived from an EMBL/GenBank/DDBJ whole genome shotgun (WGS) entry which is preliminary data.</text>
</comment>
<dbReference type="EMBL" id="WVHS01000002">
    <property type="protein sequence ID" value="MXV15725.1"/>
    <property type="molecule type" value="Genomic_DNA"/>
</dbReference>
<dbReference type="Gene3D" id="2.60.120.10">
    <property type="entry name" value="Jelly Rolls"/>
    <property type="match status" value="1"/>
</dbReference>
<dbReference type="InterPro" id="IPR000595">
    <property type="entry name" value="cNMP-bd_dom"/>
</dbReference>
<dbReference type="Proteomes" id="UP000451233">
    <property type="component" value="Unassembled WGS sequence"/>
</dbReference>
<proteinExistence type="predicted"/>
<evidence type="ECO:0000313" key="2">
    <source>
        <dbReference type="EMBL" id="MXV15725.1"/>
    </source>
</evidence>
<sequence length="193" mass="22830">MFREIDKHITRCAPVSGYELEILHGRLKSKTVKKKTLLLRQGEVCRFEAYIIKGCVKKYYIDQQGDQVILQFAVEDWWISDIGSFSEQKPSNLFIETLEDTELLVIDFENKEILFREVPRLERVFRIMVQRSYSVLESRFYAAITHTAESRYLDFVKRYPQIVQRVPQQQIASYLGITPESLSRIKKQLMARK</sequence>
<keyword evidence="3" id="KW-1185">Reference proteome</keyword>
<feature type="domain" description="Cyclic nucleotide-binding" evidence="1">
    <location>
        <begin position="30"/>
        <end position="109"/>
    </location>
</feature>
<name>A0A7K1XXI5_9SPHI</name>
<accession>A0A7K1XXI5</accession>
<gene>
    <name evidence="2" type="ORF">GS398_10455</name>
</gene>